<dbReference type="FunFam" id="3.30.160.60:FF:000281">
    <property type="entry name" value="Zinc finger protein 558 isoform X1"/>
    <property type="match status" value="1"/>
</dbReference>
<dbReference type="Pfam" id="PF00096">
    <property type="entry name" value="zf-C2H2"/>
    <property type="match status" value="12"/>
</dbReference>
<feature type="compositionally biased region" description="Polar residues" evidence="12">
    <location>
        <begin position="315"/>
        <end position="327"/>
    </location>
</feature>
<dbReference type="GO" id="GO:0005634">
    <property type="term" value="C:nucleus"/>
    <property type="evidence" value="ECO:0007669"/>
    <property type="project" value="UniProtKB-SubCell"/>
</dbReference>
<feature type="domain" description="C2H2-type" evidence="13">
    <location>
        <begin position="391"/>
        <end position="418"/>
    </location>
</feature>
<dbReference type="Gene3D" id="6.10.140.140">
    <property type="match status" value="1"/>
</dbReference>
<accession>A0A8C8UGQ1</accession>
<dbReference type="SMART" id="SM00355">
    <property type="entry name" value="ZnF_C2H2"/>
    <property type="match status" value="13"/>
</dbReference>
<feature type="domain" description="C2H2-type" evidence="13">
    <location>
        <begin position="615"/>
        <end position="642"/>
    </location>
</feature>
<keyword evidence="10" id="KW-0539">Nucleus</keyword>
<keyword evidence="7" id="KW-0805">Transcription regulation</keyword>
<feature type="domain" description="C2H2-type" evidence="13">
    <location>
        <begin position="587"/>
        <end position="614"/>
    </location>
</feature>
<dbReference type="FunFam" id="3.30.160.60:FF:000135">
    <property type="entry name" value="Zinc finger protein 358"/>
    <property type="match status" value="2"/>
</dbReference>
<dbReference type="FunFam" id="3.30.160.60:FF:000098">
    <property type="entry name" value="Zinc finger protein 614"/>
    <property type="match status" value="2"/>
</dbReference>
<feature type="domain" description="C2H2-type" evidence="13">
    <location>
        <begin position="531"/>
        <end position="558"/>
    </location>
</feature>
<evidence type="ECO:0000256" key="9">
    <source>
        <dbReference type="ARBA" id="ARBA00023163"/>
    </source>
</evidence>
<evidence type="ECO:0008006" key="17">
    <source>
        <dbReference type="Google" id="ProtNLM"/>
    </source>
</evidence>
<dbReference type="FunFam" id="3.30.160.60:FF:000295">
    <property type="entry name" value="zinc finger protein 19"/>
    <property type="match status" value="1"/>
</dbReference>
<dbReference type="SMART" id="SM00349">
    <property type="entry name" value="KRAB"/>
    <property type="match status" value="1"/>
</dbReference>
<feature type="compositionally biased region" description="Basic and acidic residues" evidence="12">
    <location>
        <begin position="283"/>
        <end position="294"/>
    </location>
</feature>
<feature type="domain" description="C2H2-type" evidence="13">
    <location>
        <begin position="503"/>
        <end position="530"/>
    </location>
</feature>
<keyword evidence="5 11" id="KW-0863">Zinc-finger</keyword>
<evidence type="ECO:0000313" key="16">
    <source>
        <dbReference type="Proteomes" id="UP000694547"/>
    </source>
</evidence>
<dbReference type="SUPFAM" id="SSF57667">
    <property type="entry name" value="beta-beta-alpha zinc fingers"/>
    <property type="match status" value="7"/>
</dbReference>
<sequence>MCDSWQFLHLILAKRPRSDQLAVPNLVAPRVSPLSLVGVGAPCRLRAPQVWVCDRAPPLPAHLAVSQMDRAQGRVTFEDVYVNFSREEWELLDEPQRLLYLNVMLENFSLVATLGKCLCLFGEKQCNRTDITLGTLDFPLLSGCWCESDGKEAPCEHNISGEAVPQTRTAESSLPMQTSHACEKYDPLLKNILHLAEHHGLCPKQVLHGCGLNSRGFLLTKKPSRHKKRHCGEKPIGWEDRETSCVKNAVHVIETPFACKEEEMDQLNSSTLLQCTVHNEVNLHKRTESPEPLRHRSRLGKHQGDSDGMPLTGSDKGNASLSSDNHTPLTEVKPIRCLPVGNVFKETSPFFNQRSIHKRETASVCEECGKTFTHLSHLKIHQKVHSGKSHYPCNECGKIFSHKSTLMQHQRVHTGERPFKCSDCDKAFSRKDTLVQHQRCHTGEKPYQCSECGKVFTQNSILIKHQRVHTKARSYVCSKCGKAFGCKDTFVQHQIIHNGTKPYECSQCGKAFSHKDTLVKHQKIHTGEGPYICSKCGKAFGYKVTLVHHQKIHTGTKPYECSQCGKAFRLKGTLVKHQNIHTGERPYECGECGKFFRQSSQLIVHQRIHTGAKPYECSECGKCFSHSSSLIVHQRVHTGARPYVCKDCGKTYISSSHLVQHKKVHTGARPYECSECGKFFSRNSSLIVHQRVHTGEKPCVCTDCGKAFSRSSHLTRHQKVHMEKRPRVCNSFSDLLAVPLKLV</sequence>
<evidence type="ECO:0000256" key="5">
    <source>
        <dbReference type="ARBA" id="ARBA00022771"/>
    </source>
</evidence>
<feature type="domain" description="C2H2-type" evidence="13">
    <location>
        <begin position="671"/>
        <end position="698"/>
    </location>
</feature>
<dbReference type="FunFam" id="3.30.160.60:FF:000005">
    <property type="entry name" value="Zinc finger protein 14 homolog"/>
    <property type="match status" value="1"/>
</dbReference>
<dbReference type="FunFam" id="3.30.160.60:FF:001478">
    <property type="entry name" value="Zinc finger protein 134"/>
    <property type="match status" value="1"/>
</dbReference>
<dbReference type="Gene3D" id="3.30.160.60">
    <property type="entry name" value="Classic Zinc Finger"/>
    <property type="match status" value="13"/>
</dbReference>
<name>A0A8C8UGQ1_PERMB</name>
<keyword evidence="4" id="KW-0677">Repeat</keyword>
<dbReference type="GO" id="GO:0006346">
    <property type="term" value="P:DNA methylation-dependent constitutive heterochromatin formation"/>
    <property type="evidence" value="ECO:0007669"/>
    <property type="project" value="Ensembl"/>
</dbReference>
<keyword evidence="6" id="KW-0862">Zinc</keyword>
<evidence type="ECO:0000256" key="11">
    <source>
        <dbReference type="PROSITE-ProRule" id="PRU00042"/>
    </source>
</evidence>
<evidence type="ECO:0000256" key="6">
    <source>
        <dbReference type="ARBA" id="ARBA00022833"/>
    </source>
</evidence>
<evidence type="ECO:0000256" key="10">
    <source>
        <dbReference type="ARBA" id="ARBA00023242"/>
    </source>
</evidence>
<dbReference type="InterPro" id="IPR013087">
    <property type="entry name" value="Znf_C2H2_type"/>
</dbReference>
<feature type="domain" description="C2H2-type" evidence="13">
    <location>
        <begin position="475"/>
        <end position="502"/>
    </location>
</feature>
<keyword evidence="9" id="KW-0804">Transcription</keyword>
<organism evidence="15 16">
    <name type="scientific">Peromyscus maniculatus bairdii</name>
    <name type="common">Prairie deer mouse</name>
    <dbReference type="NCBI Taxonomy" id="230844"/>
    <lineage>
        <taxon>Eukaryota</taxon>
        <taxon>Metazoa</taxon>
        <taxon>Chordata</taxon>
        <taxon>Craniata</taxon>
        <taxon>Vertebrata</taxon>
        <taxon>Euteleostomi</taxon>
        <taxon>Mammalia</taxon>
        <taxon>Eutheria</taxon>
        <taxon>Euarchontoglires</taxon>
        <taxon>Glires</taxon>
        <taxon>Rodentia</taxon>
        <taxon>Myomorpha</taxon>
        <taxon>Muroidea</taxon>
        <taxon>Cricetidae</taxon>
        <taxon>Neotominae</taxon>
        <taxon>Peromyscus</taxon>
    </lineage>
</organism>
<dbReference type="PANTHER" id="PTHR24381:SF304">
    <property type="entry name" value="ZINC FINGER PROTEIN 587B"/>
    <property type="match status" value="1"/>
</dbReference>
<dbReference type="InterPro" id="IPR001909">
    <property type="entry name" value="KRAB"/>
</dbReference>
<dbReference type="GO" id="GO:0045766">
    <property type="term" value="P:positive regulation of angiogenesis"/>
    <property type="evidence" value="ECO:0007669"/>
    <property type="project" value="Ensembl"/>
</dbReference>
<keyword evidence="16" id="KW-1185">Reference proteome</keyword>
<dbReference type="GO" id="GO:0007229">
    <property type="term" value="P:integrin-mediated signaling pathway"/>
    <property type="evidence" value="ECO:0007669"/>
    <property type="project" value="Ensembl"/>
</dbReference>
<comment type="subcellular location">
    <subcellularLocation>
        <location evidence="1">Nucleus</location>
    </subcellularLocation>
</comment>
<evidence type="ECO:0000256" key="3">
    <source>
        <dbReference type="ARBA" id="ARBA00022723"/>
    </source>
</evidence>
<feature type="domain" description="C2H2-type" evidence="13">
    <location>
        <begin position="559"/>
        <end position="586"/>
    </location>
</feature>
<dbReference type="GO" id="GO:0008270">
    <property type="term" value="F:zinc ion binding"/>
    <property type="evidence" value="ECO:0007669"/>
    <property type="project" value="UniProtKB-KW"/>
</dbReference>
<dbReference type="GO" id="GO:1990841">
    <property type="term" value="F:promoter-specific chromatin binding"/>
    <property type="evidence" value="ECO:0007669"/>
    <property type="project" value="Ensembl"/>
</dbReference>
<feature type="domain" description="C2H2-type" evidence="13">
    <location>
        <begin position="419"/>
        <end position="446"/>
    </location>
</feature>
<dbReference type="Proteomes" id="UP000694547">
    <property type="component" value="Chromosome 1"/>
</dbReference>
<evidence type="ECO:0000259" key="14">
    <source>
        <dbReference type="PROSITE" id="PS50805"/>
    </source>
</evidence>
<dbReference type="GO" id="GO:0000981">
    <property type="term" value="F:DNA-binding transcription factor activity, RNA polymerase II-specific"/>
    <property type="evidence" value="ECO:0007669"/>
    <property type="project" value="TreeGrafter"/>
</dbReference>
<feature type="domain" description="C2H2-type" evidence="13">
    <location>
        <begin position="699"/>
        <end position="726"/>
    </location>
</feature>
<feature type="domain" description="C2H2-type" evidence="13">
    <location>
        <begin position="447"/>
        <end position="474"/>
    </location>
</feature>
<feature type="domain" description="KRAB" evidence="14">
    <location>
        <begin position="75"/>
        <end position="164"/>
    </location>
</feature>
<dbReference type="FunFam" id="3.30.160.60:FF:000551">
    <property type="entry name" value="zinc finger protein 197 isoform X1"/>
    <property type="match status" value="1"/>
</dbReference>
<reference evidence="15" key="2">
    <citation type="submission" date="2025-08" db="UniProtKB">
        <authorList>
            <consortium name="Ensembl"/>
        </authorList>
    </citation>
    <scope>IDENTIFICATION</scope>
</reference>
<feature type="domain" description="C2H2-type" evidence="13">
    <location>
        <begin position="643"/>
        <end position="670"/>
    </location>
</feature>
<reference evidence="15" key="3">
    <citation type="submission" date="2025-09" db="UniProtKB">
        <authorList>
            <consortium name="Ensembl"/>
        </authorList>
    </citation>
    <scope>IDENTIFICATION</scope>
</reference>
<keyword evidence="3" id="KW-0479">Metal-binding</keyword>
<comment type="similarity">
    <text evidence="2">Belongs to the krueppel C2H2-type zinc-finger protein family.</text>
</comment>
<dbReference type="FunFam" id="3.30.160.60:FF:000188">
    <property type="entry name" value="Zinc finger protein 787"/>
    <property type="match status" value="1"/>
</dbReference>
<evidence type="ECO:0000256" key="7">
    <source>
        <dbReference type="ARBA" id="ARBA00023015"/>
    </source>
</evidence>
<dbReference type="InterPro" id="IPR036236">
    <property type="entry name" value="Znf_C2H2_sf"/>
</dbReference>
<gene>
    <name evidence="15" type="primary">Znf304</name>
</gene>
<dbReference type="AlphaFoldDB" id="A0A8C8UGQ1"/>
<evidence type="ECO:0000256" key="2">
    <source>
        <dbReference type="ARBA" id="ARBA00006991"/>
    </source>
</evidence>
<dbReference type="PANTHER" id="PTHR24381">
    <property type="entry name" value="ZINC FINGER PROTEIN"/>
    <property type="match status" value="1"/>
</dbReference>
<dbReference type="GO" id="GO:0050679">
    <property type="term" value="P:positive regulation of epithelial cell proliferation"/>
    <property type="evidence" value="ECO:0007669"/>
    <property type="project" value="Ensembl"/>
</dbReference>
<dbReference type="GO" id="GO:0000122">
    <property type="term" value="P:negative regulation of transcription by RNA polymerase II"/>
    <property type="evidence" value="ECO:0007669"/>
    <property type="project" value="Ensembl"/>
</dbReference>
<reference evidence="15 16" key="1">
    <citation type="submission" date="2018-10" db="EMBL/GenBank/DDBJ databases">
        <title>Improved assembly of the deer mouse Peromyscus maniculatus genome.</title>
        <authorList>
            <person name="Lassance J.-M."/>
            <person name="Hoekstra H.E."/>
        </authorList>
    </citation>
    <scope>NUCLEOTIDE SEQUENCE [LARGE SCALE GENOMIC DNA]</scope>
</reference>
<proteinExistence type="inferred from homology"/>
<dbReference type="CDD" id="cd07765">
    <property type="entry name" value="KRAB_A-box"/>
    <property type="match status" value="1"/>
</dbReference>
<keyword evidence="8" id="KW-0238">DNA-binding</keyword>
<feature type="domain" description="C2H2-type" evidence="13">
    <location>
        <begin position="363"/>
        <end position="390"/>
    </location>
</feature>
<dbReference type="FunFam" id="3.30.160.60:FF:001158">
    <property type="entry name" value="zinc finger protein 22"/>
    <property type="match status" value="1"/>
</dbReference>
<dbReference type="GO" id="GO:0045944">
    <property type="term" value="P:positive regulation of transcription by RNA polymerase II"/>
    <property type="evidence" value="ECO:0007669"/>
    <property type="project" value="Ensembl"/>
</dbReference>
<evidence type="ECO:0000259" key="13">
    <source>
        <dbReference type="PROSITE" id="PS50157"/>
    </source>
</evidence>
<evidence type="ECO:0000256" key="4">
    <source>
        <dbReference type="ARBA" id="ARBA00022737"/>
    </source>
</evidence>
<feature type="region of interest" description="Disordered" evidence="12">
    <location>
        <begin position="283"/>
        <end position="327"/>
    </location>
</feature>
<dbReference type="GeneTree" id="ENSGT00940000161016"/>
<dbReference type="PROSITE" id="PS00028">
    <property type="entry name" value="ZINC_FINGER_C2H2_1"/>
    <property type="match status" value="13"/>
</dbReference>
<dbReference type="PROSITE" id="PS50805">
    <property type="entry name" value="KRAB"/>
    <property type="match status" value="1"/>
</dbReference>
<protein>
    <recommendedName>
        <fullName evidence="17">Zinc finger protein 304</fullName>
    </recommendedName>
</protein>
<dbReference type="Ensembl" id="ENSPEMT00000041208.1">
    <property type="protein sequence ID" value="ENSPEMP00000029921.1"/>
    <property type="gene ID" value="ENSPEMG00000025063.1"/>
</dbReference>
<dbReference type="FunFam" id="3.30.160.60:FF:000443">
    <property type="entry name" value="Zinc finger protein 41"/>
    <property type="match status" value="1"/>
</dbReference>
<evidence type="ECO:0000256" key="8">
    <source>
        <dbReference type="ARBA" id="ARBA00023125"/>
    </source>
</evidence>
<dbReference type="GO" id="GO:0030335">
    <property type="term" value="P:positive regulation of cell migration"/>
    <property type="evidence" value="ECO:0007669"/>
    <property type="project" value="Ensembl"/>
</dbReference>
<dbReference type="FunFam" id="3.30.160.60:FF:000320">
    <property type="entry name" value="Zinc finger protein 777"/>
    <property type="match status" value="1"/>
</dbReference>
<dbReference type="InterPro" id="IPR036051">
    <property type="entry name" value="KRAB_dom_sf"/>
</dbReference>
<dbReference type="GO" id="GO:0000977">
    <property type="term" value="F:RNA polymerase II transcription regulatory region sequence-specific DNA binding"/>
    <property type="evidence" value="ECO:0007669"/>
    <property type="project" value="TreeGrafter"/>
</dbReference>
<dbReference type="Pfam" id="PF01352">
    <property type="entry name" value="KRAB"/>
    <property type="match status" value="1"/>
</dbReference>
<dbReference type="GO" id="GO:2000811">
    <property type="term" value="P:negative regulation of anoikis"/>
    <property type="evidence" value="ECO:0007669"/>
    <property type="project" value="Ensembl"/>
</dbReference>
<evidence type="ECO:0000256" key="12">
    <source>
        <dbReference type="SAM" id="MobiDB-lite"/>
    </source>
</evidence>
<evidence type="ECO:0000256" key="1">
    <source>
        <dbReference type="ARBA" id="ARBA00004123"/>
    </source>
</evidence>
<dbReference type="SUPFAM" id="SSF109640">
    <property type="entry name" value="KRAB domain (Kruppel-associated box)"/>
    <property type="match status" value="1"/>
</dbReference>
<evidence type="ECO:0000313" key="15">
    <source>
        <dbReference type="Ensembl" id="ENSPEMP00000029921.1"/>
    </source>
</evidence>
<dbReference type="PROSITE" id="PS50157">
    <property type="entry name" value="ZINC_FINGER_C2H2_2"/>
    <property type="match status" value="13"/>
</dbReference>